<evidence type="ECO:0000313" key="2">
    <source>
        <dbReference type="EMBL" id="ROT42708.1"/>
    </source>
</evidence>
<feature type="region of interest" description="Disordered" evidence="1">
    <location>
        <begin position="241"/>
        <end position="261"/>
    </location>
</feature>
<dbReference type="RefSeq" id="XP_028470514.1">
    <property type="nucleotide sequence ID" value="XM_028607300.1"/>
</dbReference>
<name>A0A3N2Q7R7_SODAK</name>
<organism evidence="2 3">
    <name type="scientific">Sodiomyces alkalinus (strain CBS 110278 / VKM F-3762 / F11)</name>
    <name type="common">Alkaliphilic filamentous fungus</name>
    <dbReference type="NCBI Taxonomy" id="1314773"/>
    <lineage>
        <taxon>Eukaryota</taxon>
        <taxon>Fungi</taxon>
        <taxon>Dikarya</taxon>
        <taxon>Ascomycota</taxon>
        <taxon>Pezizomycotina</taxon>
        <taxon>Sordariomycetes</taxon>
        <taxon>Hypocreomycetidae</taxon>
        <taxon>Glomerellales</taxon>
        <taxon>Plectosphaerellaceae</taxon>
        <taxon>Sodiomyces</taxon>
    </lineage>
</organism>
<keyword evidence="3" id="KW-1185">Reference proteome</keyword>
<sequence length="261" mass="29228">MQGVHQETPQRPALYTPYTYGHSPLLKLSPPLQQLGSLSVYRFRGSEIIVSQTLVGAVLSTGPQPISEVRAVMSASCCPRFTCLLFTSARFLSQPAPRSPLITSYIVLRIYRPSSLAKWPESHTSAMHWILSVLRSNPFVLSPTPASSPSPVFLVYSLTCLSFFVSLSLFKQVTQDIISCCRGLSHYYYFIGISHRPLWLAGFNSGISHVNRLPTFLEYRLSPPWTGRSYIQTHNNRPASHFQLDSRPPSGRESAQHPLHP</sequence>
<accession>A0A3N2Q7R7</accession>
<evidence type="ECO:0000256" key="1">
    <source>
        <dbReference type="SAM" id="MobiDB-lite"/>
    </source>
</evidence>
<evidence type="ECO:0000313" key="3">
    <source>
        <dbReference type="Proteomes" id="UP000272025"/>
    </source>
</evidence>
<gene>
    <name evidence="2" type="ORF">SODALDRAFT_21530</name>
</gene>
<dbReference type="EMBL" id="ML119051">
    <property type="protein sequence ID" value="ROT42708.1"/>
    <property type="molecule type" value="Genomic_DNA"/>
</dbReference>
<reference evidence="2 3" key="1">
    <citation type="journal article" date="2018" name="Mol. Ecol.">
        <title>The obligate alkalophilic soda-lake fungus Sodiomyces alkalinus has shifted to a protein diet.</title>
        <authorList>
            <person name="Grum-Grzhimaylo A.A."/>
            <person name="Falkoski D.L."/>
            <person name="van den Heuvel J."/>
            <person name="Valero-Jimenez C.A."/>
            <person name="Min B."/>
            <person name="Choi I.G."/>
            <person name="Lipzen A."/>
            <person name="Daum C.G."/>
            <person name="Aanen D.K."/>
            <person name="Tsang A."/>
            <person name="Henrissat B."/>
            <person name="Bilanenko E.N."/>
            <person name="de Vries R.P."/>
            <person name="van Kan J.A.L."/>
            <person name="Grigoriev I.V."/>
            <person name="Debets A.J.M."/>
        </authorList>
    </citation>
    <scope>NUCLEOTIDE SEQUENCE [LARGE SCALE GENOMIC DNA]</scope>
    <source>
        <strain evidence="2 3">F11</strain>
    </source>
</reference>
<protein>
    <submittedName>
        <fullName evidence="2">Uncharacterized protein</fullName>
    </submittedName>
</protein>
<dbReference type="GeneID" id="39575778"/>
<proteinExistence type="predicted"/>
<dbReference type="AlphaFoldDB" id="A0A3N2Q7R7"/>
<dbReference type="Proteomes" id="UP000272025">
    <property type="component" value="Unassembled WGS sequence"/>
</dbReference>